<name>A0ABP7XAR0_9FLAO</name>
<gene>
    <name evidence="1" type="ORF">GCM10022393_05290</name>
</gene>
<accession>A0ABP7XAR0</accession>
<comment type="caution">
    <text evidence="1">The sequence shown here is derived from an EMBL/GenBank/DDBJ whole genome shotgun (WGS) entry which is preliminary data.</text>
</comment>
<sequence length="88" mass="10014">MIISKDKEGNTLFIMSRSPYKAYGFVNILLQLSLKVYNLMYLEDGPEVSFCLNHNGINLSVMGSYETGFNENDDDNQILANPKCDRNQ</sequence>
<dbReference type="Proteomes" id="UP001500459">
    <property type="component" value="Unassembled WGS sequence"/>
</dbReference>
<dbReference type="RefSeq" id="WP_344924500.1">
    <property type="nucleotide sequence ID" value="NZ_BAABCW010000001.1"/>
</dbReference>
<protein>
    <submittedName>
        <fullName evidence="1">Uncharacterized protein</fullName>
    </submittedName>
</protein>
<evidence type="ECO:0000313" key="2">
    <source>
        <dbReference type="Proteomes" id="UP001500459"/>
    </source>
</evidence>
<keyword evidence="2" id="KW-1185">Reference proteome</keyword>
<reference evidence="2" key="1">
    <citation type="journal article" date="2019" name="Int. J. Syst. Evol. Microbiol.">
        <title>The Global Catalogue of Microorganisms (GCM) 10K type strain sequencing project: providing services to taxonomists for standard genome sequencing and annotation.</title>
        <authorList>
            <consortium name="The Broad Institute Genomics Platform"/>
            <consortium name="The Broad Institute Genome Sequencing Center for Infectious Disease"/>
            <person name="Wu L."/>
            <person name="Ma J."/>
        </authorList>
    </citation>
    <scope>NUCLEOTIDE SEQUENCE [LARGE SCALE GENOMIC DNA]</scope>
    <source>
        <strain evidence="2">JCM 17106</strain>
    </source>
</reference>
<dbReference type="EMBL" id="BAABCW010000001">
    <property type="protein sequence ID" value="GAA4108907.1"/>
    <property type="molecule type" value="Genomic_DNA"/>
</dbReference>
<organism evidence="1 2">
    <name type="scientific">Aquimarina addita</name>
    <dbReference type="NCBI Taxonomy" id="870485"/>
    <lineage>
        <taxon>Bacteria</taxon>
        <taxon>Pseudomonadati</taxon>
        <taxon>Bacteroidota</taxon>
        <taxon>Flavobacteriia</taxon>
        <taxon>Flavobacteriales</taxon>
        <taxon>Flavobacteriaceae</taxon>
        <taxon>Aquimarina</taxon>
    </lineage>
</organism>
<proteinExistence type="predicted"/>
<evidence type="ECO:0000313" key="1">
    <source>
        <dbReference type="EMBL" id="GAA4108907.1"/>
    </source>
</evidence>